<proteinExistence type="predicted"/>
<evidence type="ECO:0000313" key="2">
    <source>
        <dbReference type="WBParaSite" id="nRc.2.0.1.t46819-RA"/>
    </source>
</evidence>
<name>A0A915L712_ROMCU</name>
<protein>
    <submittedName>
        <fullName evidence="2">Uncharacterized protein</fullName>
    </submittedName>
</protein>
<organism evidence="1 2">
    <name type="scientific">Romanomermis culicivorax</name>
    <name type="common">Nematode worm</name>
    <dbReference type="NCBI Taxonomy" id="13658"/>
    <lineage>
        <taxon>Eukaryota</taxon>
        <taxon>Metazoa</taxon>
        <taxon>Ecdysozoa</taxon>
        <taxon>Nematoda</taxon>
        <taxon>Enoplea</taxon>
        <taxon>Dorylaimia</taxon>
        <taxon>Mermithida</taxon>
        <taxon>Mermithoidea</taxon>
        <taxon>Mermithidae</taxon>
        <taxon>Romanomermis</taxon>
    </lineage>
</organism>
<dbReference type="AlphaFoldDB" id="A0A915L712"/>
<keyword evidence="1" id="KW-1185">Reference proteome</keyword>
<reference evidence="2" key="1">
    <citation type="submission" date="2022-11" db="UniProtKB">
        <authorList>
            <consortium name="WormBaseParasite"/>
        </authorList>
    </citation>
    <scope>IDENTIFICATION</scope>
</reference>
<dbReference type="WBParaSite" id="nRc.2.0.1.t46819-RA">
    <property type="protein sequence ID" value="nRc.2.0.1.t46819-RA"/>
    <property type="gene ID" value="nRc.2.0.1.g46819"/>
</dbReference>
<sequence length="436" mass="49601">MHGVQCESKDLLESYELVGERLPTDVDMYEIIGRVIVLIAGYQTQLPNEANLKEIVEKFKSTKELGFVPIVMTDRPIRDDVARSWSNRIGGKIFGKCFDEYQEQMKGEFEVNVGTRGVDNKVHVGCSYKRSSPYWPARPVTYELLKDGISVQNITGKIEGKFIVDARNGVPSNFTCRAHFMYDFIVDKVSTFTPIGVNQSFAESSTVIGSVFHPVLMSNMFTIGILILAASLQIDAGIVTETVKCAIDVCRADHLECDYADFNSLDIFFFFDGMMNIMSMMEIDSIIKKFQSPNRYGVYFKMIQYNTTVSRTKCPLGVECYAFGFDEAYKRIAESLPINKASYRSVGRVAIHFIPNKAHYNGSTNYQSYYSSKYDLQFLDINQHALENQVADEAINFVVAQIPKAAFKTCPSRRSENKIYCCWQDKTAWRKLRKKN</sequence>
<evidence type="ECO:0000313" key="1">
    <source>
        <dbReference type="Proteomes" id="UP000887565"/>
    </source>
</evidence>
<dbReference type="Proteomes" id="UP000887565">
    <property type="component" value="Unplaced"/>
</dbReference>
<accession>A0A915L712</accession>